<dbReference type="Gene3D" id="3.30.200.20">
    <property type="entry name" value="Phosphorylase Kinase, domain 1"/>
    <property type="match status" value="1"/>
</dbReference>
<dbReference type="EMBL" id="ML995475">
    <property type="protein sequence ID" value="KAF2146884.1"/>
    <property type="molecule type" value="Genomic_DNA"/>
</dbReference>
<reference evidence="2" key="1">
    <citation type="journal article" date="2020" name="Stud. Mycol.">
        <title>101 Dothideomycetes genomes: a test case for predicting lifestyles and emergence of pathogens.</title>
        <authorList>
            <person name="Haridas S."/>
            <person name="Albert R."/>
            <person name="Binder M."/>
            <person name="Bloem J."/>
            <person name="Labutti K."/>
            <person name="Salamov A."/>
            <person name="Andreopoulos B."/>
            <person name="Baker S."/>
            <person name="Barry K."/>
            <person name="Bills G."/>
            <person name="Bluhm B."/>
            <person name="Cannon C."/>
            <person name="Castanera R."/>
            <person name="Culley D."/>
            <person name="Daum C."/>
            <person name="Ezra D."/>
            <person name="Gonzalez J."/>
            <person name="Henrissat B."/>
            <person name="Kuo A."/>
            <person name="Liang C."/>
            <person name="Lipzen A."/>
            <person name="Lutzoni F."/>
            <person name="Magnuson J."/>
            <person name="Mondo S."/>
            <person name="Nolan M."/>
            <person name="Ohm R."/>
            <person name="Pangilinan J."/>
            <person name="Park H.-J."/>
            <person name="Ramirez L."/>
            <person name="Alfaro M."/>
            <person name="Sun H."/>
            <person name="Tritt A."/>
            <person name="Yoshinaga Y."/>
            <person name="Zwiers L.-H."/>
            <person name="Turgeon B."/>
            <person name="Goodwin S."/>
            <person name="Spatafora J."/>
            <person name="Crous P."/>
            <person name="Grigoriev I."/>
        </authorList>
    </citation>
    <scope>NUCLEOTIDE SEQUENCE</scope>
    <source>
        <strain evidence="2">CBS 121167</strain>
    </source>
</reference>
<dbReference type="PANTHER" id="PTHR47829">
    <property type="entry name" value="HYDROLASE, PUTATIVE (AFU_ORTHOLOGUE AFUA_1G12880)-RELATED"/>
    <property type="match status" value="1"/>
</dbReference>
<evidence type="ECO:0000313" key="2">
    <source>
        <dbReference type="EMBL" id="KAF2146884.1"/>
    </source>
</evidence>
<name>A0A6A6BUH8_9PEZI</name>
<accession>A0A6A6BUH8</accession>
<dbReference type="AlphaFoldDB" id="A0A6A6BUH8"/>
<evidence type="ECO:0000259" key="1">
    <source>
        <dbReference type="Pfam" id="PF01636"/>
    </source>
</evidence>
<sequence>MAGAVRQPIDVGSLERYIGAHVPAIKVPVDVKQFGYGQSNPTYQLTDQGGRRYVLRKKPPGRLLSKTAHKVDREYRIIHALAGTDVPVPKTYCLCEDDAVIGTAFYIMEFLDGRIFEDPALPGVSPEERSALWHDAIRTLAKFHSVEPASVNMQSFGKPAGFYNRQLATFQTISDAQAKTVDVETKQAVGKIPHYDDIVAFFKDPATQPKDRSGFVHGDYKIDNVVFHKTEPRVIGILDWEMSTIGHPLSDLANLLTPYVTAKSGIVLGSNRSSKAFRPGETPGLPTQAQLVSWYWEAAGWNPAPDLTWGEAFGIYRNAIIMQGIAARYALRQASSANAKHYAVQMPLMGELAWSLVEEVKKKHQKAKL</sequence>
<dbReference type="Proteomes" id="UP000799438">
    <property type="component" value="Unassembled WGS sequence"/>
</dbReference>
<dbReference type="SUPFAM" id="SSF56112">
    <property type="entry name" value="Protein kinase-like (PK-like)"/>
    <property type="match status" value="1"/>
</dbReference>
<dbReference type="InterPro" id="IPR011009">
    <property type="entry name" value="Kinase-like_dom_sf"/>
</dbReference>
<organism evidence="2 3">
    <name type="scientific">Aplosporella prunicola CBS 121167</name>
    <dbReference type="NCBI Taxonomy" id="1176127"/>
    <lineage>
        <taxon>Eukaryota</taxon>
        <taxon>Fungi</taxon>
        <taxon>Dikarya</taxon>
        <taxon>Ascomycota</taxon>
        <taxon>Pezizomycotina</taxon>
        <taxon>Dothideomycetes</taxon>
        <taxon>Dothideomycetes incertae sedis</taxon>
        <taxon>Botryosphaeriales</taxon>
        <taxon>Aplosporellaceae</taxon>
        <taxon>Aplosporella</taxon>
    </lineage>
</organism>
<keyword evidence="3" id="KW-1185">Reference proteome</keyword>
<proteinExistence type="predicted"/>
<dbReference type="InterPro" id="IPR052898">
    <property type="entry name" value="ACAD10-like"/>
</dbReference>
<feature type="domain" description="Aminoglycoside phosphotransferase" evidence="1">
    <location>
        <begin position="30"/>
        <end position="263"/>
    </location>
</feature>
<dbReference type="OrthoDB" id="191037at2759"/>
<dbReference type="CDD" id="cd05154">
    <property type="entry name" value="ACAD10_11_N-like"/>
    <property type="match status" value="1"/>
</dbReference>
<dbReference type="Pfam" id="PF01636">
    <property type="entry name" value="APH"/>
    <property type="match status" value="1"/>
</dbReference>
<dbReference type="PANTHER" id="PTHR47829:SF1">
    <property type="entry name" value="HAD FAMILY PHOSPHATASE"/>
    <property type="match status" value="1"/>
</dbReference>
<dbReference type="InterPro" id="IPR002575">
    <property type="entry name" value="Aminoglycoside_PTrfase"/>
</dbReference>
<evidence type="ECO:0000313" key="3">
    <source>
        <dbReference type="Proteomes" id="UP000799438"/>
    </source>
</evidence>
<dbReference type="RefSeq" id="XP_033402592.1">
    <property type="nucleotide sequence ID" value="XM_033544671.1"/>
</dbReference>
<protein>
    <recommendedName>
        <fullName evidence="1">Aminoglycoside phosphotransferase domain-containing protein</fullName>
    </recommendedName>
</protein>
<dbReference type="InterPro" id="IPR041726">
    <property type="entry name" value="ACAD10_11_N"/>
</dbReference>
<dbReference type="GeneID" id="54302167"/>
<gene>
    <name evidence="2" type="ORF">K452DRAFT_323937</name>
</gene>
<dbReference type="Gene3D" id="3.90.1200.10">
    <property type="match status" value="1"/>
</dbReference>